<reference evidence="1" key="1">
    <citation type="submission" date="2019-05" db="EMBL/GenBank/DDBJ databases">
        <authorList>
            <consortium name="Pathogen Informatics"/>
        </authorList>
    </citation>
    <scope>NUCLEOTIDE SEQUENCE [LARGE SCALE GENOMIC DNA]</scope>
    <source>
        <strain evidence="1">NCTC12965</strain>
    </source>
</reference>
<gene>
    <name evidence="1" type="ORF">NCTC12965_07056</name>
</gene>
<dbReference type="EMBL" id="CABEEZ010000133">
    <property type="protein sequence ID" value="VTR55743.1"/>
    <property type="molecule type" value="Genomic_DNA"/>
</dbReference>
<organism evidence="1">
    <name type="scientific">Serratia fonticola</name>
    <dbReference type="NCBI Taxonomy" id="47917"/>
    <lineage>
        <taxon>Bacteria</taxon>
        <taxon>Pseudomonadati</taxon>
        <taxon>Pseudomonadota</taxon>
        <taxon>Gammaproteobacteria</taxon>
        <taxon>Enterobacterales</taxon>
        <taxon>Yersiniaceae</taxon>
        <taxon>Serratia</taxon>
    </lineage>
</organism>
<sequence>MQECAKFHIFLRQTGLTLCIKCQPGEGKKIDVMTCWLANVIENDKNYDEKGELRVLLLCRCIKTGGG</sequence>
<proteinExistence type="predicted"/>
<dbReference type="AlphaFoldDB" id="A0A0F7H8T5"/>
<dbReference type="KEGG" id="sfw:WN53_05065"/>
<accession>A0A0F7H8T5</accession>
<protein>
    <submittedName>
        <fullName evidence="1">Uncharacterized protein</fullName>
    </submittedName>
</protein>
<evidence type="ECO:0000313" key="1">
    <source>
        <dbReference type="EMBL" id="VTR55743.1"/>
    </source>
</evidence>
<name>A0A0F7H8T5_SERFO</name>